<dbReference type="STRING" id="590646.G3B3L9"/>
<evidence type="ECO:0000256" key="1">
    <source>
        <dbReference type="ARBA" id="ARBA00022679"/>
    </source>
</evidence>
<gene>
    <name evidence="4" type="ORF">CANTEDRAFT_104624</name>
</gene>
<evidence type="ECO:0000259" key="3">
    <source>
        <dbReference type="PROSITE" id="PS51186"/>
    </source>
</evidence>
<dbReference type="HOGENOM" id="CLU_013985_5_3_1"/>
<dbReference type="GO" id="GO:0007064">
    <property type="term" value="P:mitotic sister chromatid cohesion"/>
    <property type="evidence" value="ECO:0007669"/>
    <property type="project" value="TreeGrafter"/>
</dbReference>
<dbReference type="AlphaFoldDB" id="G3B3L9"/>
<evidence type="ECO:0000313" key="4">
    <source>
        <dbReference type="EMBL" id="EGV64184.1"/>
    </source>
</evidence>
<dbReference type="PANTHER" id="PTHR42919">
    <property type="entry name" value="N-ALPHA-ACETYLTRANSFERASE"/>
    <property type="match status" value="1"/>
</dbReference>
<protein>
    <recommendedName>
        <fullName evidence="3">N-acetyltransferase domain-containing protein</fullName>
    </recommendedName>
</protein>
<dbReference type="GO" id="GO:0016747">
    <property type="term" value="F:acyltransferase activity, transferring groups other than amino-acyl groups"/>
    <property type="evidence" value="ECO:0007669"/>
    <property type="project" value="InterPro"/>
</dbReference>
<keyword evidence="1" id="KW-0808">Transferase</keyword>
<dbReference type="eggNOG" id="KOG3138">
    <property type="taxonomic scope" value="Eukaryota"/>
</dbReference>
<dbReference type="OrthoDB" id="47374at2759"/>
<name>G3B3L9_CANTC</name>
<dbReference type="Pfam" id="PF00583">
    <property type="entry name" value="Acetyltransf_1"/>
    <property type="match status" value="1"/>
</dbReference>
<dbReference type="SUPFAM" id="SSF55729">
    <property type="entry name" value="Acyl-CoA N-acyltransferases (Nat)"/>
    <property type="match status" value="1"/>
</dbReference>
<sequence length="173" mass="19346">MARSITSLDDVTANNLGTFKKINQVSLPTSYSEAWYKEALNSDQIVKLAFFSELPVGGVKAKPLNLSSDLATFDSAVGAKLVPKMVPNVVYIETLAVLTAYQNLGVGKQLLDHVIDQTKQKYIHDVCVHVHVTNTHALEWYEKHGFEQKSLVKDYYKLQGLESPDAYLLYLKV</sequence>
<dbReference type="GO" id="GO:0031415">
    <property type="term" value="C:NatA complex"/>
    <property type="evidence" value="ECO:0007669"/>
    <property type="project" value="TreeGrafter"/>
</dbReference>
<dbReference type="PANTHER" id="PTHR42919:SF8">
    <property type="entry name" value="N-ALPHA-ACETYLTRANSFERASE 50"/>
    <property type="match status" value="1"/>
</dbReference>
<dbReference type="KEGG" id="cten:18245737"/>
<feature type="domain" description="N-acetyltransferase" evidence="3">
    <location>
        <begin position="6"/>
        <end position="173"/>
    </location>
</feature>
<dbReference type="InterPro" id="IPR000182">
    <property type="entry name" value="GNAT_dom"/>
</dbReference>
<dbReference type="GeneID" id="18245737"/>
<organism evidence="5">
    <name type="scientific">Candida tenuis (strain ATCC 10573 / BCRC 21748 / CBS 615 / JCM 9827 / NBRC 10315 / NRRL Y-1498 / VKM Y-70)</name>
    <name type="common">Yeast</name>
    <name type="synonym">Yamadazyma tenuis</name>
    <dbReference type="NCBI Taxonomy" id="590646"/>
    <lineage>
        <taxon>Eukaryota</taxon>
        <taxon>Fungi</taxon>
        <taxon>Dikarya</taxon>
        <taxon>Ascomycota</taxon>
        <taxon>Saccharomycotina</taxon>
        <taxon>Pichiomycetes</taxon>
        <taxon>Debaryomycetaceae</taxon>
        <taxon>Yamadazyma</taxon>
    </lineage>
</organism>
<dbReference type="CDD" id="cd04301">
    <property type="entry name" value="NAT_SF"/>
    <property type="match status" value="1"/>
</dbReference>
<dbReference type="PROSITE" id="PS51186">
    <property type="entry name" value="GNAT"/>
    <property type="match status" value="1"/>
</dbReference>
<accession>G3B3L9</accession>
<dbReference type="Proteomes" id="UP000000707">
    <property type="component" value="Unassembled WGS sequence"/>
</dbReference>
<evidence type="ECO:0000313" key="5">
    <source>
        <dbReference type="Proteomes" id="UP000000707"/>
    </source>
</evidence>
<dbReference type="EMBL" id="GL996521">
    <property type="protein sequence ID" value="EGV64184.1"/>
    <property type="molecule type" value="Genomic_DNA"/>
</dbReference>
<keyword evidence="5" id="KW-1185">Reference proteome</keyword>
<proteinExistence type="predicted"/>
<dbReference type="InterPro" id="IPR051556">
    <property type="entry name" value="N-term/lysine_N-AcTrnsfr"/>
</dbReference>
<dbReference type="Gene3D" id="3.40.630.30">
    <property type="match status" value="1"/>
</dbReference>
<reference evidence="4 5" key="1">
    <citation type="journal article" date="2011" name="Proc. Natl. Acad. Sci. U.S.A.">
        <title>Comparative genomics of xylose-fermenting fungi for enhanced biofuel production.</title>
        <authorList>
            <person name="Wohlbach D.J."/>
            <person name="Kuo A."/>
            <person name="Sato T.K."/>
            <person name="Potts K.M."/>
            <person name="Salamov A.A."/>
            <person name="LaButti K.M."/>
            <person name="Sun H."/>
            <person name="Clum A."/>
            <person name="Pangilinan J.L."/>
            <person name="Lindquist E.A."/>
            <person name="Lucas S."/>
            <person name="Lapidus A."/>
            <person name="Jin M."/>
            <person name="Gunawan C."/>
            <person name="Balan V."/>
            <person name="Dale B.E."/>
            <person name="Jeffries T.W."/>
            <person name="Zinkel R."/>
            <person name="Barry K.W."/>
            <person name="Grigoriev I.V."/>
            <person name="Gasch A.P."/>
        </authorList>
    </citation>
    <scope>NUCLEOTIDE SEQUENCE [LARGE SCALE GENOMIC DNA]</scope>
    <source>
        <strain evidence="5">ATCC 10573 / BCRC 21748 / CBS 615 / JCM 9827 / NBRC 10315 / NRRL Y-1498 / VKM Y-70</strain>
    </source>
</reference>
<keyword evidence="2" id="KW-0012">Acyltransferase</keyword>
<dbReference type="InterPro" id="IPR016181">
    <property type="entry name" value="Acyl_CoA_acyltransferase"/>
</dbReference>
<evidence type="ECO:0000256" key="2">
    <source>
        <dbReference type="ARBA" id="ARBA00023315"/>
    </source>
</evidence>